<reference evidence="2 3" key="1">
    <citation type="submission" date="2019-03" db="EMBL/GenBank/DDBJ databases">
        <title>Genomic Encyclopedia of Type Strains, Phase IV (KMG-IV): sequencing the most valuable type-strain genomes for metagenomic binning, comparative biology and taxonomic classification.</title>
        <authorList>
            <person name="Goeker M."/>
        </authorList>
    </citation>
    <scope>NUCLEOTIDE SEQUENCE [LARGE SCALE GENOMIC DNA]</scope>
    <source>
        <strain evidence="2 3">LX-B</strain>
    </source>
</reference>
<keyword evidence="3" id="KW-1185">Reference proteome</keyword>
<name>A0A4R1RVQ5_HYDET</name>
<feature type="coiled-coil region" evidence="1">
    <location>
        <begin position="14"/>
        <end position="44"/>
    </location>
</feature>
<sequence>MDNEKFQALILEHLAKLDQEMADIKNNMATKDELNRAIADIKNNMVTKDDLNRGIAESQKDIIAMLQHIEKKLDLQNEQMEDKFDALNDRLFSQETQLQRLKKQAR</sequence>
<evidence type="ECO:0000313" key="3">
    <source>
        <dbReference type="Proteomes" id="UP000295008"/>
    </source>
</evidence>
<protein>
    <submittedName>
        <fullName evidence="2">Uncharacterized protein</fullName>
    </submittedName>
</protein>
<dbReference type="Proteomes" id="UP000295008">
    <property type="component" value="Unassembled WGS sequence"/>
</dbReference>
<proteinExistence type="predicted"/>
<comment type="caution">
    <text evidence="2">The sequence shown here is derived from an EMBL/GenBank/DDBJ whole genome shotgun (WGS) entry which is preliminary data.</text>
</comment>
<keyword evidence="1" id="KW-0175">Coiled coil</keyword>
<dbReference type="AlphaFoldDB" id="A0A4R1RVQ5"/>
<evidence type="ECO:0000256" key="1">
    <source>
        <dbReference type="SAM" id="Coils"/>
    </source>
</evidence>
<accession>A0A4R1RVQ5</accession>
<gene>
    <name evidence="2" type="ORF">EDC14_100955</name>
</gene>
<evidence type="ECO:0000313" key="2">
    <source>
        <dbReference type="EMBL" id="TCL70738.1"/>
    </source>
</evidence>
<organism evidence="2 3">
    <name type="scientific">Hydrogenispora ethanolica</name>
    <dbReference type="NCBI Taxonomy" id="1082276"/>
    <lineage>
        <taxon>Bacteria</taxon>
        <taxon>Bacillati</taxon>
        <taxon>Bacillota</taxon>
        <taxon>Hydrogenispora</taxon>
    </lineage>
</organism>
<dbReference type="RefSeq" id="WP_132014016.1">
    <property type="nucleotide sequence ID" value="NZ_SLUN01000009.1"/>
</dbReference>
<feature type="coiled-coil region" evidence="1">
    <location>
        <begin position="70"/>
        <end position="104"/>
    </location>
</feature>
<dbReference type="EMBL" id="SLUN01000009">
    <property type="protein sequence ID" value="TCL70738.1"/>
    <property type="molecule type" value="Genomic_DNA"/>
</dbReference>